<evidence type="ECO:0000313" key="4">
    <source>
        <dbReference type="Proteomes" id="UP000077202"/>
    </source>
</evidence>
<keyword evidence="4" id="KW-1185">Reference proteome</keyword>
<feature type="domain" description="ACT" evidence="2">
    <location>
        <begin position="389"/>
        <end position="463"/>
    </location>
</feature>
<feature type="compositionally biased region" description="Low complexity" evidence="1">
    <location>
        <begin position="261"/>
        <end position="274"/>
    </location>
</feature>
<dbReference type="PANTHER" id="PTHR33593">
    <property type="entry name" value="DUF1442 FAMILY PROTEIN"/>
    <property type="match status" value="1"/>
</dbReference>
<dbReference type="InterPro" id="IPR002912">
    <property type="entry name" value="ACT_dom"/>
</dbReference>
<dbReference type="PANTHER" id="PTHR33593:SF30">
    <property type="entry name" value="ACT DOMAIN-CONTAINING PROTEIN"/>
    <property type="match status" value="1"/>
</dbReference>
<dbReference type="Gene3D" id="3.30.70.260">
    <property type="match status" value="1"/>
</dbReference>
<dbReference type="EMBL" id="LVLJ01000161">
    <property type="protein sequence ID" value="OAE35524.1"/>
    <property type="molecule type" value="Genomic_DNA"/>
</dbReference>
<dbReference type="AlphaFoldDB" id="A0A176WRQ7"/>
<sequence>MSYEYRLYLQVRIRYMVLKFAWEKGQASKQSAMISILERDARKIILERQRLPRSTRPPVLEPASAEFLSALAAGSNSRHILQIGCGLSTIALAAAAKATGTCLISVNSDQSQQDIVQRHIKELGLDDYVEFFCEEPLDFVPSRENVDFVFITGDATVYIQIFDLLHLKSGAIVVADFALSDSTNEYIKHVRKQPGVDSSTLFVGRGIEITKITSWEQFKAGRKRYTGPSDDSDGLDSFTKARKSVQTTISNASSSTALYSSKGSSSIGLSRTSSEAVLPTKAKNTKEVEKTSSIATQTMLSSLADLQGSNLADLVIQATSNISPEAIAGLELNETPDTTAAPTTSMETSTAHVITVLTTSNLLSLKSLSAVESKPSVRVHFKNDNFQTEITIEGEDQDMLLTDITLAFSEAAVSVRRAKIATQDKYIEDVFYVVDTESQKPLQASQFDTFKEKLFKRIADRKRMAHVS</sequence>
<dbReference type="SUPFAM" id="SSF53335">
    <property type="entry name" value="S-adenosyl-L-methionine-dependent methyltransferases"/>
    <property type="match status" value="1"/>
</dbReference>
<dbReference type="InterPro" id="IPR029063">
    <property type="entry name" value="SAM-dependent_MTases_sf"/>
</dbReference>
<dbReference type="PROSITE" id="PS51671">
    <property type="entry name" value="ACT"/>
    <property type="match status" value="1"/>
</dbReference>
<proteinExistence type="predicted"/>
<dbReference type="CDD" id="cd04873">
    <property type="entry name" value="ACT_UUR-ACR-like"/>
    <property type="match status" value="1"/>
</dbReference>
<name>A0A176WRQ7_MARPO</name>
<dbReference type="Proteomes" id="UP000077202">
    <property type="component" value="Unassembled WGS sequence"/>
</dbReference>
<organism evidence="3 4">
    <name type="scientific">Marchantia polymorpha subsp. ruderalis</name>
    <dbReference type="NCBI Taxonomy" id="1480154"/>
    <lineage>
        <taxon>Eukaryota</taxon>
        <taxon>Viridiplantae</taxon>
        <taxon>Streptophyta</taxon>
        <taxon>Embryophyta</taxon>
        <taxon>Marchantiophyta</taxon>
        <taxon>Marchantiopsida</taxon>
        <taxon>Marchantiidae</taxon>
        <taxon>Marchantiales</taxon>
        <taxon>Marchantiaceae</taxon>
        <taxon>Marchantia</taxon>
    </lineage>
</organism>
<protein>
    <recommendedName>
        <fullName evidence="2">ACT domain-containing protein</fullName>
    </recommendedName>
</protein>
<comment type="caution">
    <text evidence="3">The sequence shown here is derived from an EMBL/GenBank/DDBJ whole genome shotgun (WGS) entry which is preliminary data.</text>
</comment>
<accession>A0A176WRQ7</accession>
<evidence type="ECO:0000313" key="3">
    <source>
        <dbReference type="EMBL" id="OAE35524.1"/>
    </source>
</evidence>
<feature type="region of interest" description="Disordered" evidence="1">
    <location>
        <begin position="261"/>
        <end position="284"/>
    </location>
</feature>
<evidence type="ECO:0000259" key="2">
    <source>
        <dbReference type="PROSITE" id="PS51671"/>
    </source>
</evidence>
<dbReference type="InterPro" id="IPR009902">
    <property type="entry name" value="DUF1442"/>
</dbReference>
<gene>
    <name evidence="3" type="ORF">AXG93_2782s1080</name>
</gene>
<evidence type="ECO:0000256" key="1">
    <source>
        <dbReference type="SAM" id="MobiDB-lite"/>
    </source>
</evidence>
<dbReference type="Gene3D" id="3.40.50.150">
    <property type="entry name" value="Vaccinia Virus protein VP39"/>
    <property type="match status" value="1"/>
</dbReference>
<dbReference type="Pfam" id="PF07279">
    <property type="entry name" value="DUF1442"/>
    <property type="match status" value="1"/>
</dbReference>
<reference evidence="3" key="1">
    <citation type="submission" date="2016-03" db="EMBL/GenBank/DDBJ databases">
        <title>Mechanisms controlling the formation of the plant cell surface in tip-growing cells are functionally conserved among land plants.</title>
        <authorList>
            <person name="Honkanen S."/>
            <person name="Jones V.A."/>
            <person name="Morieri G."/>
            <person name="Champion C."/>
            <person name="Hetherington A.J."/>
            <person name="Kelly S."/>
            <person name="Saint-Marcoux D."/>
            <person name="Proust H."/>
            <person name="Prescott H."/>
            <person name="Dolan L."/>
        </authorList>
    </citation>
    <scope>NUCLEOTIDE SEQUENCE [LARGE SCALE GENOMIC DNA]</scope>
    <source>
        <tissue evidence="3">Whole gametophyte</tissue>
    </source>
</reference>